<dbReference type="RefSeq" id="WP_143470933.1">
    <property type="nucleotide sequence ID" value="NZ_MVDE01000035.1"/>
</dbReference>
<dbReference type="PANTHER" id="PTHR24273:SF32">
    <property type="entry name" value="HYALIN"/>
    <property type="match status" value="1"/>
</dbReference>
<evidence type="ECO:0000313" key="4">
    <source>
        <dbReference type="EMBL" id="PKQ62388.1"/>
    </source>
</evidence>
<dbReference type="AlphaFoldDB" id="A0A2N3HWI4"/>
<feature type="domain" description="PA14" evidence="3">
    <location>
        <begin position="583"/>
        <end position="723"/>
    </location>
</feature>
<evidence type="ECO:0000259" key="2">
    <source>
        <dbReference type="PROSITE" id="PS50825"/>
    </source>
</evidence>
<dbReference type="InterPro" id="IPR011658">
    <property type="entry name" value="PA14_dom"/>
</dbReference>
<dbReference type="PROSITE" id="PS50825">
    <property type="entry name" value="HYR"/>
    <property type="match status" value="1"/>
</dbReference>
<name>A0A2N3HWI4_9BACT</name>
<dbReference type="InterPro" id="IPR003410">
    <property type="entry name" value="HYR_dom"/>
</dbReference>
<dbReference type="PROSITE" id="PS51820">
    <property type="entry name" value="PA14"/>
    <property type="match status" value="1"/>
</dbReference>
<proteinExistence type="predicted"/>
<dbReference type="InterPro" id="IPR037524">
    <property type="entry name" value="PA14/GLEYA"/>
</dbReference>
<reference evidence="4 5" key="1">
    <citation type="journal article" date="2017" name="Front. Microbiol.">
        <title>Labilibaculum manganireducens gen. nov., sp. nov. and Labilibaculum filiforme sp. nov., Novel Bacteroidetes Isolated from Subsurface Sediments of the Baltic Sea.</title>
        <authorList>
            <person name="Vandieken V."/>
            <person name="Marshall I.P."/>
            <person name="Niemann H."/>
            <person name="Engelen B."/>
            <person name="Cypionka H."/>
        </authorList>
    </citation>
    <scope>NUCLEOTIDE SEQUENCE [LARGE SCALE GENOMIC DNA]</scope>
    <source>
        <strain evidence="4 5">59.10-2M</strain>
    </source>
</reference>
<evidence type="ECO:0000313" key="5">
    <source>
        <dbReference type="Proteomes" id="UP000233618"/>
    </source>
</evidence>
<evidence type="ECO:0000256" key="1">
    <source>
        <dbReference type="ARBA" id="ARBA00022737"/>
    </source>
</evidence>
<dbReference type="Proteomes" id="UP000233618">
    <property type="component" value="Unassembled WGS sequence"/>
</dbReference>
<protein>
    <recommendedName>
        <fullName evidence="6">PA14 domain-containing protein</fullName>
    </recommendedName>
</protein>
<feature type="domain" description="HYR" evidence="2">
    <location>
        <begin position="499"/>
        <end position="579"/>
    </location>
</feature>
<organism evidence="4 5">
    <name type="scientific">Labilibaculum manganireducens</name>
    <dbReference type="NCBI Taxonomy" id="1940525"/>
    <lineage>
        <taxon>Bacteria</taxon>
        <taxon>Pseudomonadati</taxon>
        <taxon>Bacteroidota</taxon>
        <taxon>Bacteroidia</taxon>
        <taxon>Marinilabiliales</taxon>
        <taxon>Marinifilaceae</taxon>
        <taxon>Labilibaculum</taxon>
    </lineage>
</organism>
<dbReference type="SMART" id="SM00758">
    <property type="entry name" value="PA14"/>
    <property type="match status" value="1"/>
</dbReference>
<gene>
    <name evidence="4" type="ORF">BZG01_17295</name>
</gene>
<feature type="non-terminal residue" evidence="4">
    <location>
        <position position="817"/>
    </location>
</feature>
<keyword evidence="1" id="KW-0677">Repeat</keyword>
<keyword evidence="5" id="KW-1185">Reference proteome</keyword>
<dbReference type="EMBL" id="MVDE01000035">
    <property type="protein sequence ID" value="PKQ62388.1"/>
    <property type="molecule type" value="Genomic_DNA"/>
</dbReference>
<dbReference type="PANTHER" id="PTHR24273">
    <property type="entry name" value="FI04643P-RELATED"/>
    <property type="match status" value="1"/>
</dbReference>
<sequence length="817" mass="84627">MTKLLHIKIFILVILITLVKVDLYAQTVLSPAEDVCTGELKQYKVEGSAGSTIYWSVEGGAVYNGGSPVIDQDLVTPGFQYSELIVSGESLIGILWNVTAGDYLVRAFEETAGSCVSANMDLTVTVSNLPDQSLTLNNPAVCPGGTASITLTNSESGVNYQLRLDSDDSDVGTAIAGTGGNITFDVNPLVTTVYNVYAENLVSTCGVELDNKSTVTVEDVIDPVAVCKDITIQLDASGNASITAAQIDNGSSDNCGIASMSLSKTDFNCDDVSTNQVVASSNGYSVNIKVWPISVNPVGTTCDSGYGYTVTLGYDISFSGSGIPAGLNTLQGTLDCGGFFSLPNSGGSGTVETANAWRGASDCATITPEILGCTDATIVINGPGIPNQNISLPLSSPNTVELTVVDNSGNTSICSANVFVEDNEAPTIETLNGISVNADAGVCTYASSQLTAPTSNDNCSVSSVVVSPASLVLGANTVTWTVTDGAGNTNTSAQVVTVIDNEDPTITAPANVTANSDGDSCTASSVALGTPTTADNCGVATVTNDAPATFPLGETTVIWTVTDNAGLTATTTQVVTVTDNTPPELPSLSADYYKGDDFQTFIQTLIVDTLNYSWGSGAPESTLVGTDDFSVRFYGSVRATQAGDYTFYTNSDDCVRLWVDGQLIIDNWPKHALVVDEGTITLTAGQVVPIVLEYSEHSGNAIIKLEWEGPGISRQFMTAIQAVTVDVTASGSYNLTVDEVDPGYTDACGIATRTLSKTNFTCSDLGVNPVTLTVTDVNGNSSSCEINVIVEDTTPPVIPTLADVTGECSATAVAPTT</sequence>
<evidence type="ECO:0000259" key="3">
    <source>
        <dbReference type="PROSITE" id="PS51820"/>
    </source>
</evidence>
<dbReference type="SUPFAM" id="SSF56988">
    <property type="entry name" value="Anthrax protective antigen"/>
    <property type="match status" value="1"/>
</dbReference>
<dbReference type="Pfam" id="PF02494">
    <property type="entry name" value="HYR"/>
    <property type="match status" value="1"/>
</dbReference>
<comment type="caution">
    <text evidence="4">The sequence shown here is derived from an EMBL/GenBank/DDBJ whole genome shotgun (WGS) entry which is preliminary data.</text>
</comment>
<dbReference type="Pfam" id="PF07691">
    <property type="entry name" value="PA14"/>
    <property type="match status" value="1"/>
</dbReference>
<dbReference type="Gene3D" id="3.90.182.10">
    <property type="entry name" value="Toxin - Anthrax Protective Antigen,domain 1"/>
    <property type="match status" value="1"/>
</dbReference>
<accession>A0A2N3HWI4</accession>
<evidence type="ECO:0008006" key="6">
    <source>
        <dbReference type="Google" id="ProtNLM"/>
    </source>
</evidence>